<organism evidence="1 2">
    <name type="scientific">Plakobranchus ocellatus</name>
    <dbReference type="NCBI Taxonomy" id="259542"/>
    <lineage>
        <taxon>Eukaryota</taxon>
        <taxon>Metazoa</taxon>
        <taxon>Spiralia</taxon>
        <taxon>Lophotrochozoa</taxon>
        <taxon>Mollusca</taxon>
        <taxon>Gastropoda</taxon>
        <taxon>Heterobranchia</taxon>
        <taxon>Euthyneura</taxon>
        <taxon>Panpulmonata</taxon>
        <taxon>Sacoglossa</taxon>
        <taxon>Placobranchoidea</taxon>
        <taxon>Plakobranchidae</taxon>
        <taxon>Plakobranchus</taxon>
    </lineage>
</organism>
<protein>
    <submittedName>
        <fullName evidence="1">Uncharacterized protein</fullName>
    </submittedName>
</protein>
<evidence type="ECO:0000313" key="1">
    <source>
        <dbReference type="EMBL" id="GFN97608.1"/>
    </source>
</evidence>
<name>A0AAV3ZT76_9GAST</name>
<accession>A0AAV3ZT76</accession>
<gene>
    <name evidence="1" type="ORF">PoB_002411400</name>
</gene>
<dbReference type="EMBL" id="BLXT01002790">
    <property type="protein sequence ID" value="GFN97608.1"/>
    <property type="molecule type" value="Genomic_DNA"/>
</dbReference>
<reference evidence="1 2" key="1">
    <citation type="journal article" date="2021" name="Elife">
        <title>Chloroplast acquisition without the gene transfer in kleptoplastic sea slugs, Plakobranchus ocellatus.</title>
        <authorList>
            <person name="Maeda T."/>
            <person name="Takahashi S."/>
            <person name="Yoshida T."/>
            <person name="Shimamura S."/>
            <person name="Takaki Y."/>
            <person name="Nagai Y."/>
            <person name="Toyoda A."/>
            <person name="Suzuki Y."/>
            <person name="Arimoto A."/>
            <person name="Ishii H."/>
            <person name="Satoh N."/>
            <person name="Nishiyama T."/>
            <person name="Hasebe M."/>
            <person name="Maruyama T."/>
            <person name="Minagawa J."/>
            <person name="Obokata J."/>
            <person name="Shigenobu S."/>
        </authorList>
    </citation>
    <scope>NUCLEOTIDE SEQUENCE [LARGE SCALE GENOMIC DNA]</scope>
</reference>
<evidence type="ECO:0000313" key="2">
    <source>
        <dbReference type="Proteomes" id="UP000735302"/>
    </source>
</evidence>
<proteinExistence type="predicted"/>
<keyword evidence="2" id="KW-1185">Reference proteome</keyword>
<comment type="caution">
    <text evidence="1">The sequence shown here is derived from an EMBL/GenBank/DDBJ whole genome shotgun (WGS) entry which is preliminary data.</text>
</comment>
<dbReference type="Proteomes" id="UP000735302">
    <property type="component" value="Unassembled WGS sequence"/>
</dbReference>
<sequence>MRKVVGALAHVMSYFDDILIYSAFVMWKIPSKHHAATTLWANHLRHSSIEFLGHVISKGYVRPMRPRQDKNLTTIQNKEGGSKHIREKRLRGYFLQCLCFLLSCDCREWRMGRTRHQQSCFFVRESSETERNEKKLSQALIEALVTVKNPMLMEVTLVLIKQIEWFWREESMIGVGGAYATYSGVFLAVAILTLESVWRESYSGVLHRRHRSRDADRQVTADELYFSSLIFRIT</sequence>
<dbReference type="AlphaFoldDB" id="A0AAV3ZT76"/>